<dbReference type="Proteomes" id="UP000265520">
    <property type="component" value="Unassembled WGS sequence"/>
</dbReference>
<accession>A0A392TY44</accession>
<keyword evidence="2" id="KW-1185">Reference proteome</keyword>
<evidence type="ECO:0000313" key="2">
    <source>
        <dbReference type="Proteomes" id="UP000265520"/>
    </source>
</evidence>
<sequence length="21" mass="2149">MPVLGSGCVGAPLLFDPLSFQ</sequence>
<name>A0A392TY44_9FABA</name>
<dbReference type="EMBL" id="LXQA010685041">
    <property type="protein sequence ID" value="MCI65909.1"/>
    <property type="molecule type" value="Genomic_DNA"/>
</dbReference>
<evidence type="ECO:0000313" key="1">
    <source>
        <dbReference type="EMBL" id="MCI65909.1"/>
    </source>
</evidence>
<proteinExistence type="predicted"/>
<protein>
    <submittedName>
        <fullName evidence="1">Uncharacterized protein</fullName>
    </submittedName>
</protein>
<feature type="non-terminal residue" evidence="1">
    <location>
        <position position="21"/>
    </location>
</feature>
<reference evidence="1 2" key="1">
    <citation type="journal article" date="2018" name="Front. Plant Sci.">
        <title>Red Clover (Trifolium pratense) and Zigzag Clover (T. medium) - A Picture of Genomic Similarities and Differences.</title>
        <authorList>
            <person name="Dluhosova J."/>
            <person name="Istvanek J."/>
            <person name="Nedelnik J."/>
            <person name="Repkova J."/>
        </authorList>
    </citation>
    <scope>NUCLEOTIDE SEQUENCE [LARGE SCALE GENOMIC DNA]</scope>
    <source>
        <strain evidence="2">cv. 10/8</strain>
        <tissue evidence="1">Leaf</tissue>
    </source>
</reference>
<dbReference type="AlphaFoldDB" id="A0A392TY44"/>
<comment type="caution">
    <text evidence="1">The sequence shown here is derived from an EMBL/GenBank/DDBJ whole genome shotgun (WGS) entry which is preliminary data.</text>
</comment>
<organism evidence="1 2">
    <name type="scientific">Trifolium medium</name>
    <dbReference type="NCBI Taxonomy" id="97028"/>
    <lineage>
        <taxon>Eukaryota</taxon>
        <taxon>Viridiplantae</taxon>
        <taxon>Streptophyta</taxon>
        <taxon>Embryophyta</taxon>
        <taxon>Tracheophyta</taxon>
        <taxon>Spermatophyta</taxon>
        <taxon>Magnoliopsida</taxon>
        <taxon>eudicotyledons</taxon>
        <taxon>Gunneridae</taxon>
        <taxon>Pentapetalae</taxon>
        <taxon>rosids</taxon>
        <taxon>fabids</taxon>
        <taxon>Fabales</taxon>
        <taxon>Fabaceae</taxon>
        <taxon>Papilionoideae</taxon>
        <taxon>50 kb inversion clade</taxon>
        <taxon>NPAAA clade</taxon>
        <taxon>Hologalegina</taxon>
        <taxon>IRL clade</taxon>
        <taxon>Trifolieae</taxon>
        <taxon>Trifolium</taxon>
    </lineage>
</organism>